<organism evidence="2 3">
    <name type="scientific">Pleurostoma richardsiae</name>
    <dbReference type="NCBI Taxonomy" id="41990"/>
    <lineage>
        <taxon>Eukaryota</taxon>
        <taxon>Fungi</taxon>
        <taxon>Dikarya</taxon>
        <taxon>Ascomycota</taxon>
        <taxon>Pezizomycotina</taxon>
        <taxon>Sordariomycetes</taxon>
        <taxon>Sordariomycetidae</taxon>
        <taxon>Calosphaeriales</taxon>
        <taxon>Pleurostomataceae</taxon>
        <taxon>Pleurostoma</taxon>
    </lineage>
</organism>
<evidence type="ECO:0000313" key="2">
    <source>
        <dbReference type="EMBL" id="KAJ9137246.1"/>
    </source>
</evidence>
<gene>
    <name evidence="2" type="ORF">NKR23_g9200</name>
</gene>
<dbReference type="InterPro" id="IPR029033">
    <property type="entry name" value="His_PPase_superfam"/>
</dbReference>
<dbReference type="AlphaFoldDB" id="A0AA38RNE5"/>
<feature type="region of interest" description="Disordered" evidence="1">
    <location>
        <begin position="228"/>
        <end position="273"/>
    </location>
</feature>
<evidence type="ECO:0000256" key="1">
    <source>
        <dbReference type="SAM" id="MobiDB-lite"/>
    </source>
</evidence>
<dbReference type="InterPro" id="IPR013078">
    <property type="entry name" value="His_Pase_superF_clade-1"/>
</dbReference>
<dbReference type="SUPFAM" id="SSF53254">
    <property type="entry name" value="Phosphoglycerate mutase-like"/>
    <property type="match status" value="1"/>
</dbReference>
<protein>
    <submittedName>
        <fullName evidence="2">Phosphoglycerate mutase</fullName>
    </submittedName>
</protein>
<evidence type="ECO:0000313" key="3">
    <source>
        <dbReference type="Proteomes" id="UP001174694"/>
    </source>
</evidence>
<proteinExistence type="predicted"/>
<sequence length="389" mass="42124">MTLEVIYVTRHGFRSNWLVDPSSGGYTASIKSPTGIPADPTLTAHGVGQAKELAAHLLTVDPPVERVYSSPYYRCLQTVEPFVGLKNQEREATKPQQATPPQTPFLIRAETGLSEWYGSAPFEHPTSAPPEVLKTFFPALDKTYPPLVKPNRMGETIDQLHDRVATTMDGLIRQCDAEGVRAVLLCSHAATIIALGRVLTGSMPDSVDAEDFRAFTCGLTVYRRNKTTRSTPRLVKAPQRKHDAEPFPRPNQGKATSQREPVAPEPGPGDQIDGRQSQVVLLRQAPLSSDESASHADPGRFSGDPLSPQPVTWRGGKGVGDGWTCEVNSDCSFLSGGEERGWRFSGDESFGIASGQSGLLQVDAGVELGVVVEGSRAEQNRHKTGDSRL</sequence>
<accession>A0AA38RNE5</accession>
<reference evidence="2" key="1">
    <citation type="submission" date="2022-07" db="EMBL/GenBank/DDBJ databases">
        <title>Fungi with potential for degradation of polypropylene.</title>
        <authorList>
            <person name="Gostincar C."/>
        </authorList>
    </citation>
    <scope>NUCLEOTIDE SEQUENCE</scope>
    <source>
        <strain evidence="2">EXF-13308</strain>
    </source>
</reference>
<comment type="caution">
    <text evidence="2">The sequence shown here is derived from an EMBL/GenBank/DDBJ whole genome shotgun (WGS) entry which is preliminary data.</text>
</comment>
<dbReference type="InterPro" id="IPR051710">
    <property type="entry name" value="Phosphatase_SH3-domain"/>
</dbReference>
<dbReference type="EMBL" id="JANBVO010000035">
    <property type="protein sequence ID" value="KAJ9137246.1"/>
    <property type="molecule type" value="Genomic_DNA"/>
</dbReference>
<dbReference type="Proteomes" id="UP001174694">
    <property type="component" value="Unassembled WGS sequence"/>
</dbReference>
<feature type="region of interest" description="Disordered" evidence="1">
    <location>
        <begin position="285"/>
        <end position="310"/>
    </location>
</feature>
<dbReference type="PANTHER" id="PTHR16469:SF51">
    <property type="entry name" value="TRANSCRIPTION FACTOR TAU 55 KDA SUBUNIT"/>
    <property type="match status" value="1"/>
</dbReference>
<keyword evidence="3" id="KW-1185">Reference proteome</keyword>
<dbReference type="Pfam" id="PF00300">
    <property type="entry name" value="His_Phos_1"/>
    <property type="match status" value="1"/>
</dbReference>
<name>A0AA38RNE5_9PEZI</name>
<dbReference type="Gene3D" id="3.40.50.1240">
    <property type="entry name" value="Phosphoglycerate mutase-like"/>
    <property type="match status" value="1"/>
</dbReference>
<dbReference type="PANTHER" id="PTHR16469">
    <property type="entry name" value="UBIQUITIN-ASSOCIATED AND SH3 DOMAIN-CONTAINING BA-RELATED"/>
    <property type="match status" value="1"/>
</dbReference>
<dbReference type="CDD" id="cd07067">
    <property type="entry name" value="HP_PGM_like"/>
    <property type="match status" value="1"/>
</dbReference>